<dbReference type="Proteomes" id="UP000219336">
    <property type="component" value="Unassembled WGS sequence"/>
</dbReference>
<dbReference type="EMBL" id="OANU01000027">
    <property type="protein sequence ID" value="SNX48449.1"/>
    <property type="molecule type" value="Genomic_DNA"/>
</dbReference>
<accession>A0A240EJT8</accession>
<sequence length="159" mass="17443">MVLRNVLGLGVTGFGIYVAPKIIENYETAISMQGPYNPNGSTRVDAILATNHCRHGQVGFGVNGCIKMIYIGMKTFGEAEIVSVFCSRNVQRMLSAPSTWPDHLAVAKAEVKYWQGIADNPKDWEQTIGSSVATMFNAQSRVVIQGTMEQFRNKLLGKS</sequence>
<proteinExistence type="predicted"/>
<reference evidence="2" key="1">
    <citation type="submission" date="2016-06" db="EMBL/GenBank/DDBJ databases">
        <authorList>
            <person name="Rodrigo-Torres L."/>
            <person name="Arahal R.D."/>
            <person name="Lucena T."/>
        </authorList>
    </citation>
    <scope>NUCLEOTIDE SEQUENCE [LARGE SCALE GENOMIC DNA]</scope>
    <source>
        <strain evidence="2">CECT8203</strain>
    </source>
</reference>
<dbReference type="RefSeq" id="WP_096993621.1">
    <property type="nucleotide sequence ID" value="NZ_JBHSII010000005.1"/>
</dbReference>
<gene>
    <name evidence="1" type="ORF">VTH8203_02067</name>
</gene>
<keyword evidence="2" id="KW-1185">Reference proteome</keyword>
<protein>
    <submittedName>
        <fullName evidence="1">Uncharacterized protein</fullName>
    </submittedName>
</protein>
<evidence type="ECO:0000313" key="1">
    <source>
        <dbReference type="EMBL" id="SNX48449.1"/>
    </source>
</evidence>
<dbReference type="AlphaFoldDB" id="A0A240EJT8"/>
<organism evidence="1 2">
    <name type="scientific">Vibrio thalassae</name>
    <dbReference type="NCBI Taxonomy" id="1243014"/>
    <lineage>
        <taxon>Bacteria</taxon>
        <taxon>Pseudomonadati</taxon>
        <taxon>Pseudomonadota</taxon>
        <taxon>Gammaproteobacteria</taxon>
        <taxon>Vibrionales</taxon>
        <taxon>Vibrionaceae</taxon>
        <taxon>Vibrio</taxon>
    </lineage>
</organism>
<name>A0A240EJT8_9VIBR</name>
<dbReference type="OrthoDB" id="7061043at2"/>
<evidence type="ECO:0000313" key="2">
    <source>
        <dbReference type="Proteomes" id="UP000219336"/>
    </source>
</evidence>